<evidence type="ECO:0000256" key="6">
    <source>
        <dbReference type="ARBA" id="ARBA00022605"/>
    </source>
</evidence>
<keyword evidence="5 9" id="KW-0963">Cytoplasm</keyword>
<feature type="active site" description="Proton acceptor" evidence="9">
    <location>
        <position position="8"/>
    </location>
</feature>
<dbReference type="CDD" id="cd04732">
    <property type="entry name" value="HisA"/>
    <property type="match status" value="1"/>
</dbReference>
<evidence type="ECO:0000256" key="7">
    <source>
        <dbReference type="ARBA" id="ARBA00023102"/>
    </source>
</evidence>
<protein>
    <recommendedName>
        <fullName evidence="9 11">1-(5-phosphoribosyl)-5-[(5-phosphoribosylamino)methylideneamino] imidazole-4-carboxamide isomerase</fullName>
        <ecNumber evidence="9 11">5.3.1.16</ecNumber>
    </recommendedName>
    <alternativeName>
        <fullName evidence="9">Phosphoribosylformimino-5-aminoimidazole carboxamide ribotide isomerase</fullName>
    </alternativeName>
</protein>
<dbReference type="EC" id="5.3.1.16" evidence="9 11"/>
<name>A0ABS5HGP8_9BACT</name>
<dbReference type="NCBIfam" id="TIGR00007">
    <property type="entry name" value="1-(5-phosphoribosyl)-5-[(5-phosphoribosylamino)methylideneamino]imidazole-4-carboxamide isomerase"/>
    <property type="match status" value="1"/>
</dbReference>
<dbReference type="PANTHER" id="PTHR43090">
    <property type="entry name" value="1-(5-PHOSPHORIBOSYL)-5-[(5-PHOSPHORIBOSYLAMINO)METHYLIDENEAMINO] IMIDAZOLE-4-CARBOXAMIDE ISOMERASE"/>
    <property type="match status" value="1"/>
</dbReference>
<accession>A0ABS5HGP8</accession>
<keyword evidence="13" id="KW-1185">Reference proteome</keyword>
<dbReference type="InterPro" id="IPR023016">
    <property type="entry name" value="HisA/PriA"/>
</dbReference>
<dbReference type="PANTHER" id="PTHR43090:SF2">
    <property type="entry name" value="1-(5-PHOSPHORIBOSYL)-5-[(5-PHOSPHORIBOSYLAMINO)METHYLIDENEAMINO] IMIDAZOLE-4-CARBOXAMIDE ISOMERASE"/>
    <property type="match status" value="1"/>
</dbReference>
<dbReference type="Gene3D" id="3.20.20.70">
    <property type="entry name" value="Aldolase class I"/>
    <property type="match status" value="1"/>
</dbReference>
<evidence type="ECO:0000256" key="3">
    <source>
        <dbReference type="ARBA" id="ARBA00005133"/>
    </source>
</evidence>
<dbReference type="SUPFAM" id="SSF51366">
    <property type="entry name" value="Ribulose-phoshate binding barrel"/>
    <property type="match status" value="1"/>
</dbReference>
<keyword evidence="8 9" id="KW-0413">Isomerase</keyword>
<evidence type="ECO:0000313" key="12">
    <source>
        <dbReference type="EMBL" id="MBR8463449.1"/>
    </source>
</evidence>
<dbReference type="InterPro" id="IPR006063">
    <property type="entry name" value="HisA_bact_arch"/>
</dbReference>
<comment type="pathway">
    <text evidence="3 9 11">Amino-acid biosynthesis; L-histidine biosynthesis; L-histidine from 5-phospho-alpha-D-ribose 1-diphosphate: step 4/9.</text>
</comment>
<evidence type="ECO:0000256" key="2">
    <source>
        <dbReference type="ARBA" id="ARBA00004496"/>
    </source>
</evidence>
<dbReference type="InterPro" id="IPR013785">
    <property type="entry name" value="Aldolase_TIM"/>
</dbReference>
<dbReference type="Pfam" id="PF00977">
    <property type="entry name" value="His_biosynth"/>
    <property type="match status" value="1"/>
</dbReference>
<evidence type="ECO:0000256" key="8">
    <source>
        <dbReference type="ARBA" id="ARBA00023235"/>
    </source>
</evidence>
<evidence type="ECO:0000313" key="13">
    <source>
        <dbReference type="Proteomes" id="UP000682951"/>
    </source>
</evidence>
<dbReference type="EMBL" id="JAGSSW010000002">
    <property type="protein sequence ID" value="MBR8463449.1"/>
    <property type="molecule type" value="Genomic_DNA"/>
</dbReference>
<evidence type="ECO:0000256" key="5">
    <source>
        <dbReference type="ARBA" id="ARBA00022490"/>
    </source>
</evidence>
<comment type="similarity">
    <text evidence="4 9 10">Belongs to the HisA/HisF family.</text>
</comment>
<feature type="active site" description="Proton donor" evidence="9">
    <location>
        <position position="127"/>
    </location>
</feature>
<dbReference type="InterPro" id="IPR044524">
    <property type="entry name" value="Isoase_HisA-like"/>
</dbReference>
<organism evidence="12 13">
    <name type="scientific">Campylobacter anatolicus</name>
    <dbReference type="NCBI Taxonomy" id="2829105"/>
    <lineage>
        <taxon>Bacteria</taxon>
        <taxon>Pseudomonadati</taxon>
        <taxon>Campylobacterota</taxon>
        <taxon>Epsilonproteobacteria</taxon>
        <taxon>Campylobacterales</taxon>
        <taxon>Campylobacteraceae</taxon>
        <taxon>Campylobacter</taxon>
    </lineage>
</organism>
<comment type="catalytic activity">
    <reaction evidence="1 9 11">
        <text>1-(5-phospho-beta-D-ribosyl)-5-[(5-phospho-beta-D-ribosylamino)methylideneamino]imidazole-4-carboxamide = 5-[(5-phospho-1-deoxy-D-ribulos-1-ylimino)methylamino]-1-(5-phospho-beta-D-ribosyl)imidazole-4-carboxamide</text>
        <dbReference type="Rhea" id="RHEA:15469"/>
        <dbReference type="ChEBI" id="CHEBI:58435"/>
        <dbReference type="ChEBI" id="CHEBI:58525"/>
        <dbReference type="EC" id="5.3.1.16"/>
    </reaction>
</comment>
<keyword evidence="7 9" id="KW-0368">Histidine biosynthesis</keyword>
<keyword evidence="6 9" id="KW-0028">Amino-acid biosynthesis</keyword>
<comment type="subcellular location">
    <subcellularLocation>
        <location evidence="2 9 11">Cytoplasm</location>
    </subcellularLocation>
</comment>
<evidence type="ECO:0000256" key="1">
    <source>
        <dbReference type="ARBA" id="ARBA00000901"/>
    </source>
</evidence>
<evidence type="ECO:0000256" key="4">
    <source>
        <dbReference type="ARBA" id="ARBA00009667"/>
    </source>
</evidence>
<dbReference type="Proteomes" id="UP000682951">
    <property type="component" value="Unassembled WGS sequence"/>
</dbReference>
<sequence length="236" mass="25684">MEIFPAIDLKDGKVVRLSKGLMDSAKIYNNSPSDQAKIFQDFGAKWLHVVDLDGAFAGEMINFNTIEKIIRSTNLKVQVGGGIRDKERIKCYLDLGVERVILGSIALNDPEFVLKMAKTYPIVVGIDAKDGFVATQGWAEVSQMRATELATKFADAGVRAIICTDINKDGMLGGVNLDFTLDMARASGIDTIASGGVKDMSDIEQLIKNSEIAGVIVGKAYYEGLIDLKEAFRKVL</sequence>
<dbReference type="GO" id="GO:0003949">
    <property type="term" value="F:1-(5-phosphoribosyl)-5-[(5-phosphoribosylamino)methylideneamino]imidazole-4-carboxamide isomerase activity"/>
    <property type="evidence" value="ECO:0007669"/>
    <property type="project" value="UniProtKB-EC"/>
</dbReference>
<dbReference type="InterPro" id="IPR011060">
    <property type="entry name" value="RibuloseP-bd_barrel"/>
</dbReference>
<dbReference type="HAMAP" id="MF_01014">
    <property type="entry name" value="HisA"/>
    <property type="match status" value="1"/>
</dbReference>
<dbReference type="InterPro" id="IPR006062">
    <property type="entry name" value="His_biosynth"/>
</dbReference>
<dbReference type="RefSeq" id="WP_212141612.1">
    <property type="nucleotide sequence ID" value="NZ_JAGSSW010000002.1"/>
</dbReference>
<evidence type="ECO:0000256" key="11">
    <source>
        <dbReference type="RuleBase" id="RU003658"/>
    </source>
</evidence>
<evidence type="ECO:0000256" key="10">
    <source>
        <dbReference type="RuleBase" id="RU003657"/>
    </source>
</evidence>
<proteinExistence type="inferred from homology"/>
<reference evidence="12 13" key="1">
    <citation type="submission" date="2021-04" db="EMBL/GenBank/DDBJ databases">
        <title>Molecular and phenotypic characterization and identification of bacterial isolates recovered from the Anatolian ground squirrels (Spermophilus xanthoprymnus) and which have the potential to form a new species in the Campylobacter genus.</title>
        <authorList>
            <person name="Aydin F."/>
            <person name="Abay S."/>
            <person name="Kayman T."/>
            <person name="Karakaya E."/>
            <person name="Mustak H.K."/>
            <person name="Mustak I.B."/>
            <person name="Bilgin N."/>
            <person name="Duzler A."/>
            <person name="Sahin O."/>
            <person name="Guran O."/>
            <person name="Saticioglu I.B."/>
        </authorList>
    </citation>
    <scope>NUCLEOTIDE SEQUENCE [LARGE SCALE GENOMIC DNA]</scope>
    <source>
        <strain evidence="13">faydin-G24</strain>
    </source>
</reference>
<evidence type="ECO:0000256" key="9">
    <source>
        <dbReference type="HAMAP-Rule" id="MF_01014"/>
    </source>
</evidence>
<gene>
    <name evidence="9 12" type="primary">hisA</name>
    <name evidence="12" type="ORF">KDD93_02545</name>
</gene>
<comment type="caution">
    <text evidence="12">The sequence shown here is derived from an EMBL/GenBank/DDBJ whole genome shotgun (WGS) entry which is preliminary data.</text>
</comment>